<evidence type="ECO:0000313" key="2">
    <source>
        <dbReference type="EMBL" id="GAA3695869.1"/>
    </source>
</evidence>
<accession>A0ABP7CWH3</accession>
<feature type="transmembrane region" description="Helical" evidence="1">
    <location>
        <begin position="141"/>
        <end position="158"/>
    </location>
</feature>
<keyword evidence="1" id="KW-0812">Transmembrane</keyword>
<feature type="transmembrane region" description="Helical" evidence="1">
    <location>
        <begin position="118"/>
        <end position="135"/>
    </location>
</feature>
<organism evidence="2 3">
    <name type="scientific">Terrabacter ginsenosidimutans</name>
    <dbReference type="NCBI Taxonomy" id="490575"/>
    <lineage>
        <taxon>Bacteria</taxon>
        <taxon>Bacillati</taxon>
        <taxon>Actinomycetota</taxon>
        <taxon>Actinomycetes</taxon>
        <taxon>Micrococcales</taxon>
        <taxon>Intrasporangiaceae</taxon>
        <taxon>Terrabacter</taxon>
    </lineage>
</organism>
<keyword evidence="1" id="KW-0472">Membrane</keyword>
<evidence type="ECO:0000256" key="1">
    <source>
        <dbReference type="SAM" id="Phobius"/>
    </source>
</evidence>
<comment type="caution">
    <text evidence="2">The sequence shown here is derived from an EMBL/GenBank/DDBJ whole genome shotgun (WGS) entry which is preliminary data.</text>
</comment>
<dbReference type="EMBL" id="BAABDC010000001">
    <property type="protein sequence ID" value="GAA3695869.1"/>
    <property type="molecule type" value="Genomic_DNA"/>
</dbReference>
<keyword evidence="1" id="KW-1133">Transmembrane helix</keyword>
<keyword evidence="3" id="KW-1185">Reference proteome</keyword>
<evidence type="ECO:0000313" key="3">
    <source>
        <dbReference type="Proteomes" id="UP001501468"/>
    </source>
</evidence>
<reference evidence="3" key="1">
    <citation type="journal article" date="2019" name="Int. J. Syst. Evol. Microbiol.">
        <title>The Global Catalogue of Microorganisms (GCM) 10K type strain sequencing project: providing services to taxonomists for standard genome sequencing and annotation.</title>
        <authorList>
            <consortium name="The Broad Institute Genomics Platform"/>
            <consortium name="The Broad Institute Genome Sequencing Center for Infectious Disease"/>
            <person name="Wu L."/>
            <person name="Ma J."/>
        </authorList>
    </citation>
    <scope>NUCLEOTIDE SEQUENCE [LARGE SCALE GENOMIC DNA]</scope>
    <source>
        <strain evidence="3">JCM 17125</strain>
    </source>
</reference>
<dbReference type="RefSeq" id="WP_344942528.1">
    <property type="nucleotide sequence ID" value="NZ_BAABDC010000001.1"/>
</dbReference>
<proteinExistence type="predicted"/>
<dbReference type="Proteomes" id="UP001501468">
    <property type="component" value="Unassembled WGS sequence"/>
</dbReference>
<gene>
    <name evidence="2" type="ORF">GCM10022399_10460</name>
</gene>
<name>A0ABP7CWH3_9MICO</name>
<sequence length="262" mass="28379">MTAPQSFYGIVASRPEPTVLDDDRGIIFWVQTDHEPHADAAQVFLSVTRADQVDGVDLGIGSELTIEGAPIGNGVTSATALRPAAHRPQPRGRVLGTVEVHVPDLARLDPGRERRHRLTLWGGLALMLVLGVVGMVKSTTIGNIGFWVFLALCAWLVWDDLRTRRIDDREYTALADDVVSAVRSRLNLDVPPQAAFDMLGGGLERTGHPWRPMRPRRPGPAVWVSDVVGARLGVDVVPQPLQPDAPATITVVAVDEDPLPGE</sequence>
<protein>
    <submittedName>
        <fullName evidence="2">Uncharacterized protein</fullName>
    </submittedName>
</protein>